<dbReference type="Gene3D" id="3.30.160.60">
    <property type="entry name" value="Classic Zinc Finger"/>
    <property type="match status" value="2"/>
</dbReference>
<dbReference type="Proteomes" id="UP001201262">
    <property type="component" value="Unassembled WGS sequence"/>
</dbReference>
<dbReference type="AlphaFoldDB" id="A0AAD4PWL1"/>
<evidence type="ECO:0000256" key="1">
    <source>
        <dbReference type="ARBA" id="ARBA00004123"/>
    </source>
</evidence>
<gene>
    <name evidence="9" type="ORF">BGW36DRAFT_320562</name>
</gene>
<dbReference type="GO" id="GO:0005634">
    <property type="term" value="C:nucleus"/>
    <property type="evidence" value="ECO:0007669"/>
    <property type="project" value="UniProtKB-SubCell"/>
</dbReference>
<evidence type="ECO:0000256" key="4">
    <source>
        <dbReference type="ARBA" id="ARBA00022771"/>
    </source>
</evidence>
<keyword evidence="3" id="KW-0677">Repeat</keyword>
<dbReference type="InterPro" id="IPR050331">
    <property type="entry name" value="Zinc_finger"/>
</dbReference>
<evidence type="ECO:0000256" key="5">
    <source>
        <dbReference type="ARBA" id="ARBA00022833"/>
    </source>
</evidence>
<dbReference type="SMART" id="SM00355">
    <property type="entry name" value="ZnF_C2H2"/>
    <property type="match status" value="2"/>
</dbReference>
<feature type="domain" description="C2H2-type" evidence="8">
    <location>
        <begin position="126"/>
        <end position="156"/>
    </location>
</feature>
<reference evidence="9" key="1">
    <citation type="submission" date="2021-12" db="EMBL/GenBank/DDBJ databases">
        <title>Convergent genome expansion in fungi linked to evolution of root-endophyte symbiosis.</title>
        <authorList>
            <consortium name="DOE Joint Genome Institute"/>
            <person name="Ke Y.-H."/>
            <person name="Bonito G."/>
            <person name="Liao H.-L."/>
            <person name="Looney B."/>
            <person name="Rojas-Flechas A."/>
            <person name="Nash J."/>
            <person name="Hameed K."/>
            <person name="Schadt C."/>
            <person name="Martin F."/>
            <person name="Crous P.W."/>
            <person name="Miettinen O."/>
            <person name="Magnuson J.K."/>
            <person name="Labbe J."/>
            <person name="Jacobson D."/>
            <person name="Doktycz M.J."/>
            <person name="Veneault-Fourrey C."/>
            <person name="Kuo A."/>
            <person name="Mondo S."/>
            <person name="Calhoun S."/>
            <person name="Riley R."/>
            <person name="Ohm R."/>
            <person name="LaButti K."/>
            <person name="Andreopoulos B."/>
            <person name="Pangilinan J."/>
            <person name="Nolan M."/>
            <person name="Tritt A."/>
            <person name="Clum A."/>
            <person name="Lipzen A."/>
            <person name="Daum C."/>
            <person name="Barry K."/>
            <person name="Grigoriev I.V."/>
            <person name="Vilgalys R."/>
        </authorList>
    </citation>
    <scope>NUCLEOTIDE SEQUENCE</scope>
    <source>
        <strain evidence="9">PMI_201</strain>
    </source>
</reference>
<comment type="caution">
    <text evidence="9">The sequence shown here is derived from an EMBL/GenBank/DDBJ whole genome shotgun (WGS) entry which is preliminary data.</text>
</comment>
<evidence type="ECO:0000256" key="7">
    <source>
        <dbReference type="PROSITE-ProRule" id="PRU00042"/>
    </source>
</evidence>
<evidence type="ECO:0000313" key="10">
    <source>
        <dbReference type="Proteomes" id="UP001201262"/>
    </source>
</evidence>
<dbReference type="RefSeq" id="XP_046072696.1">
    <property type="nucleotide sequence ID" value="XM_046212634.1"/>
</dbReference>
<accession>A0AAD4PWL1</accession>
<keyword evidence="4 7" id="KW-0863">Zinc-finger</keyword>
<keyword evidence="2" id="KW-0479">Metal-binding</keyword>
<evidence type="ECO:0000313" key="9">
    <source>
        <dbReference type="EMBL" id="KAH8697995.1"/>
    </source>
</evidence>
<dbReference type="InterPro" id="IPR013087">
    <property type="entry name" value="Znf_C2H2_type"/>
</dbReference>
<dbReference type="FunFam" id="3.30.160.60:FF:000425">
    <property type="entry name" value="PLAG1 like zinc finger 1"/>
    <property type="match status" value="1"/>
</dbReference>
<dbReference type="GeneID" id="70242921"/>
<organism evidence="9 10">
    <name type="scientific">Talaromyces proteolyticus</name>
    <dbReference type="NCBI Taxonomy" id="1131652"/>
    <lineage>
        <taxon>Eukaryota</taxon>
        <taxon>Fungi</taxon>
        <taxon>Dikarya</taxon>
        <taxon>Ascomycota</taxon>
        <taxon>Pezizomycotina</taxon>
        <taxon>Eurotiomycetes</taxon>
        <taxon>Eurotiomycetidae</taxon>
        <taxon>Eurotiales</taxon>
        <taxon>Trichocomaceae</taxon>
        <taxon>Talaromyces</taxon>
        <taxon>Talaromyces sect. Bacilispori</taxon>
    </lineage>
</organism>
<sequence>MSPQLPLSPPTKSQHKCSQPSIFSLLKDTDSIQITKQAYHNSTKQSYSASISNAPSIQKSQSQVTLPAIAASLLIPPSERGSVSQELRMSPPTPINRYVCRTCRKAFSRPSGLRIHSYSHTGEKPFRCTHVGCGKAFNVRSNMKRHERGFHSGRPLAVIV</sequence>
<evidence type="ECO:0000256" key="2">
    <source>
        <dbReference type="ARBA" id="ARBA00022723"/>
    </source>
</evidence>
<dbReference type="EMBL" id="JAJTJA010000006">
    <property type="protein sequence ID" value="KAH8697995.1"/>
    <property type="molecule type" value="Genomic_DNA"/>
</dbReference>
<keyword evidence="5" id="KW-0862">Zinc</keyword>
<evidence type="ECO:0000256" key="3">
    <source>
        <dbReference type="ARBA" id="ARBA00022737"/>
    </source>
</evidence>
<keyword evidence="6" id="KW-0539">Nucleus</keyword>
<dbReference type="PROSITE" id="PS50157">
    <property type="entry name" value="ZINC_FINGER_C2H2_2"/>
    <property type="match status" value="2"/>
</dbReference>
<dbReference type="GO" id="GO:0008270">
    <property type="term" value="F:zinc ion binding"/>
    <property type="evidence" value="ECO:0007669"/>
    <property type="project" value="UniProtKB-KW"/>
</dbReference>
<comment type="subcellular location">
    <subcellularLocation>
        <location evidence="1">Nucleus</location>
    </subcellularLocation>
</comment>
<keyword evidence="10" id="KW-1185">Reference proteome</keyword>
<proteinExistence type="predicted"/>
<name>A0AAD4PWL1_9EURO</name>
<dbReference type="FunFam" id="3.30.160.60:FF:000176">
    <property type="entry name" value="zinc finger protein 70"/>
    <property type="match status" value="1"/>
</dbReference>
<feature type="domain" description="C2H2-type" evidence="8">
    <location>
        <begin position="98"/>
        <end position="125"/>
    </location>
</feature>
<dbReference type="SUPFAM" id="SSF57667">
    <property type="entry name" value="beta-beta-alpha zinc fingers"/>
    <property type="match status" value="1"/>
</dbReference>
<dbReference type="PROSITE" id="PS00028">
    <property type="entry name" value="ZINC_FINGER_C2H2_1"/>
    <property type="match status" value="2"/>
</dbReference>
<evidence type="ECO:0000259" key="8">
    <source>
        <dbReference type="PROSITE" id="PS50157"/>
    </source>
</evidence>
<dbReference type="Pfam" id="PF00096">
    <property type="entry name" value="zf-C2H2"/>
    <property type="match status" value="2"/>
</dbReference>
<dbReference type="PANTHER" id="PTHR16515">
    <property type="entry name" value="PR DOMAIN ZINC FINGER PROTEIN"/>
    <property type="match status" value="1"/>
</dbReference>
<dbReference type="GO" id="GO:0010468">
    <property type="term" value="P:regulation of gene expression"/>
    <property type="evidence" value="ECO:0007669"/>
    <property type="project" value="TreeGrafter"/>
</dbReference>
<protein>
    <recommendedName>
        <fullName evidence="8">C2H2-type domain-containing protein</fullName>
    </recommendedName>
</protein>
<dbReference type="InterPro" id="IPR036236">
    <property type="entry name" value="Znf_C2H2_sf"/>
</dbReference>
<evidence type="ECO:0000256" key="6">
    <source>
        <dbReference type="ARBA" id="ARBA00023242"/>
    </source>
</evidence>
<dbReference type="PANTHER" id="PTHR16515:SF49">
    <property type="entry name" value="GASTRULA ZINC FINGER PROTEIN XLCGF49.1-LIKE-RELATED"/>
    <property type="match status" value="1"/>
</dbReference>